<proteinExistence type="predicted"/>
<dbReference type="RefSeq" id="WP_104208001.1">
    <property type="nucleotide sequence ID" value="NZ_PHNF01000001.1"/>
</dbReference>
<comment type="caution">
    <text evidence="1">The sequence shown here is derived from an EMBL/GenBank/DDBJ whole genome shotgun (WGS) entry which is preliminary data.</text>
</comment>
<evidence type="ECO:0008006" key="3">
    <source>
        <dbReference type="Google" id="ProtNLM"/>
    </source>
</evidence>
<evidence type="ECO:0000313" key="2">
    <source>
        <dbReference type="Proteomes" id="UP000239785"/>
    </source>
</evidence>
<name>A0A2S5RHR4_9MOLU</name>
<protein>
    <recommendedName>
        <fullName evidence="3">Abi-like protein</fullName>
    </recommendedName>
</protein>
<organism evidence="1 2">
    <name type="scientific">Mesoplasma corruscae</name>
    <dbReference type="NCBI Taxonomy" id="216874"/>
    <lineage>
        <taxon>Bacteria</taxon>
        <taxon>Bacillati</taxon>
        <taxon>Mycoplasmatota</taxon>
        <taxon>Mollicutes</taxon>
        <taxon>Entomoplasmatales</taxon>
        <taxon>Entomoplasmataceae</taxon>
        <taxon>Mesoplasma</taxon>
    </lineage>
</organism>
<dbReference type="OrthoDB" id="10019299at2"/>
<accession>A0A2S5RHR4</accession>
<sequence length="204" mass="24884">MVKKIGSISLIFNDEEWNDFISRNSQISIQYIAFLAKLISSQEDKKDINYSELRDLMIYEKRIKYNVYKFLLFFEEGLTKQIIDRESKTCQNYYMSNQWEDKTDKFETMNNYNEQKFNFGWKLDQLKKMSLINKQQYDDYKKSIRELRNKTMHFNCIYIDLNSIQNWIVELFEYLPENFQKSFKENITKSSKNLKINSKFILQV</sequence>
<keyword evidence="2" id="KW-1185">Reference proteome</keyword>
<dbReference type="AlphaFoldDB" id="A0A2S5RHR4"/>
<evidence type="ECO:0000313" key="1">
    <source>
        <dbReference type="EMBL" id="PPE06850.1"/>
    </source>
</evidence>
<dbReference type="EMBL" id="PHNF01000001">
    <property type="protein sequence ID" value="PPE06850.1"/>
    <property type="molecule type" value="Genomic_DNA"/>
</dbReference>
<reference evidence="1 2" key="1">
    <citation type="submission" date="2017-11" db="EMBL/GenBank/DDBJ databases">
        <title>Genome sequence of Mesoplasma corruscae ELCA-2 (ATCC 49579).</title>
        <authorList>
            <person name="Lo W.-S."/>
            <person name="Kuo C.-H."/>
        </authorList>
    </citation>
    <scope>NUCLEOTIDE SEQUENCE [LARGE SCALE GENOMIC DNA]</scope>
    <source>
        <strain evidence="1 2">ELCA-2</strain>
    </source>
</reference>
<dbReference type="Proteomes" id="UP000239785">
    <property type="component" value="Unassembled WGS sequence"/>
</dbReference>
<gene>
    <name evidence="1" type="ORF">MCORR_v1c04810</name>
</gene>